<reference evidence="2" key="1">
    <citation type="journal article" date="2022" name="Mol. Ecol. Resour.">
        <title>The genomes of chicory, endive, great burdock and yacon provide insights into Asteraceae palaeo-polyploidization history and plant inulin production.</title>
        <authorList>
            <person name="Fan W."/>
            <person name="Wang S."/>
            <person name="Wang H."/>
            <person name="Wang A."/>
            <person name="Jiang F."/>
            <person name="Liu H."/>
            <person name="Zhao H."/>
            <person name="Xu D."/>
            <person name="Zhang Y."/>
        </authorList>
    </citation>
    <scope>NUCLEOTIDE SEQUENCE [LARGE SCALE GENOMIC DNA]</scope>
    <source>
        <strain evidence="2">cv. Yunnan</strain>
    </source>
</reference>
<protein>
    <submittedName>
        <fullName evidence="1">Uncharacterized protein</fullName>
    </submittedName>
</protein>
<dbReference type="EMBL" id="CM042018">
    <property type="protein sequence ID" value="KAI3830244.1"/>
    <property type="molecule type" value="Genomic_DNA"/>
</dbReference>
<name>A0ACB9KDG0_9ASTR</name>
<evidence type="ECO:0000313" key="2">
    <source>
        <dbReference type="Proteomes" id="UP001056120"/>
    </source>
</evidence>
<evidence type="ECO:0000313" key="1">
    <source>
        <dbReference type="EMBL" id="KAI3830244.1"/>
    </source>
</evidence>
<gene>
    <name evidence="1" type="ORF">L1987_04380</name>
</gene>
<dbReference type="Proteomes" id="UP001056120">
    <property type="component" value="Linkage Group LG01"/>
</dbReference>
<proteinExistence type="predicted"/>
<reference evidence="1 2" key="2">
    <citation type="journal article" date="2022" name="Mol. Ecol. Resour.">
        <title>The genomes of chicory, endive, great burdock and yacon provide insights into Asteraceae paleo-polyploidization history and plant inulin production.</title>
        <authorList>
            <person name="Fan W."/>
            <person name="Wang S."/>
            <person name="Wang H."/>
            <person name="Wang A."/>
            <person name="Jiang F."/>
            <person name="Liu H."/>
            <person name="Zhao H."/>
            <person name="Xu D."/>
            <person name="Zhang Y."/>
        </authorList>
    </citation>
    <scope>NUCLEOTIDE SEQUENCE [LARGE SCALE GENOMIC DNA]</scope>
    <source>
        <strain evidence="2">cv. Yunnan</strain>
        <tissue evidence="1">Leaves</tissue>
    </source>
</reference>
<comment type="caution">
    <text evidence="1">The sequence shown here is derived from an EMBL/GenBank/DDBJ whole genome shotgun (WGS) entry which is preliminary data.</text>
</comment>
<sequence length="102" mass="11597">MAYVDHAFSISDEDIMMESDSVYTEDEKSDGESDNVVLTVDLTLMQARLHAYTALSLKRSIEWIAASDLEDESAKLKFIQRQGLGDFKDCKQFKGLYRNCFG</sequence>
<accession>A0ACB9KDG0</accession>
<organism evidence="1 2">
    <name type="scientific">Smallanthus sonchifolius</name>
    <dbReference type="NCBI Taxonomy" id="185202"/>
    <lineage>
        <taxon>Eukaryota</taxon>
        <taxon>Viridiplantae</taxon>
        <taxon>Streptophyta</taxon>
        <taxon>Embryophyta</taxon>
        <taxon>Tracheophyta</taxon>
        <taxon>Spermatophyta</taxon>
        <taxon>Magnoliopsida</taxon>
        <taxon>eudicotyledons</taxon>
        <taxon>Gunneridae</taxon>
        <taxon>Pentapetalae</taxon>
        <taxon>asterids</taxon>
        <taxon>campanulids</taxon>
        <taxon>Asterales</taxon>
        <taxon>Asteraceae</taxon>
        <taxon>Asteroideae</taxon>
        <taxon>Heliantheae alliance</taxon>
        <taxon>Millerieae</taxon>
        <taxon>Smallanthus</taxon>
    </lineage>
</organism>
<keyword evidence="2" id="KW-1185">Reference proteome</keyword>